<dbReference type="AlphaFoldDB" id="A0A0V1F4E9"/>
<dbReference type="Proteomes" id="UP000055024">
    <property type="component" value="Unassembled WGS sequence"/>
</dbReference>
<comment type="caution">
    <text evidence="1">The sequence shown here is derived from an EMBL/GenBank/DDBJ whole genome shotgun (WGS) entry which is preliminary data.</text>
</comment>
<name>A0A0V1F4E9_9BILA</name>
<evidence type="ECO:0000313" key="1">
    <source>
        <dbReference type="EMBL" id="KRY80719.1"/>
    </source>
</evidence>
<accession>A0A0V1F4E9</accession>
<keyword evidence="2" id="KW-1185">Reference proteome</keyword>
<reference evidence="1 2" key="1">
    <citation type="submission" date="2015-01" db="EMBL/GenBank/DDBJ databases">
        <title>Evolution of Trichinella species and genotypes.</title>
        <authorList>
            <person name="Korhonen P.K."/>
            <person name="Edoardo P."/>
            <person name="Giuseppe L.R."/>
            <person name="Gasser R.B."/>
        </authorList>
    </citation>
    <scope>NUCLEOTIDE SEQUENCE [LARGE SCALE GENOMIC DNA]</scope>
    <source>
        <strain evidence="1">ISS1029</strain>
    </source>
</reference>
<dbReference type="EMBL" id="JYDP01006621">
    <property type="protein sequence ID" value="KRY80719.1"/>
    <property type="molecule type" value="Genomic_DNA"/>
</dbReference>
<gene>
    <name evidence="1" type="ORF">T11_17926</name>
</gene>
<protein>
    <submittedName>
        <fullName evidence="1">Uncharacterized protein</fullName>
    </submittedName>
</protein>
<proteinExistence type="predicted"/>
<sequence length="33" mass="3806">MTLTPSYNENSILRSCIIENTIRLVIFDLFSSD</sequence>
<evidence type="ECO:0000313" key="2">
    <source>
        <dbReference type="Proteomes" id="UP000055024"/>
    </source>
</evidence>
<organism evidence="1 2">
    <name type="scientific">Trichinella zimbabwensis</name>
    <dbReference type="NCBI Taxonomy" id="268475"/>
    <lineage>
        <taxon>Eukaryota</taxon>
        <taxon>Metazoa</taxon>
        <taxon>Ecdysozoa</taxon>
        <taxon>Nematoda</taxon>
        <taxon>Enoplea</taxon>
        <taxon>Dorylaimia</taxon>
        <taxon>Trichinellida</taxon>
        <taxon>Trichinellidae</taxon>
        <taxon>Trichinella</taxon>
    </lineage>
</organism>